<accession>A0A2U3VSQ1</accession>
<feature type="signal peptide" evidence="7">
    <location>
        <begin position="1"/>
        <end position="26"/>
    </location>
</feature>
<gene>
    <name evidence="9" type="primary">NMB</name>
</gene>
<dbReference type="PANTHER" id="PTHR16866">
    <property type="entry name" value="GASTRIN-RELEASING PEPTIDE"/>
    <property type="match status" value="1"/>
</dbReference>
<evidence type="ECO:0000256" key="6">
    <source>
        <dbReference type="SAM" id="MobiDB-lite"/>
    </source>
</evidence>
<dbReference type="InterPro" id="IPR000874">
    <property type="entry name" value="Bombesin"/>
</dbReference>
<feature type="region of interest" description="Disordered" evidence="6">
    <location>
        <begin position="104"/>
        <end position="123"/>
    </location>
</feature>
<dbReference type="KEGG" id="oro:101369005"/>
<dbReference type="Pfam" id="PF02044">
    <property type="entry name" value="Bombesin"/>
    <property type="match status" value="1"/>
</dbReference>
<reference evidence="9" key="1">
    <citation type="submission" date="2025-08" db="UniProtKB">
        <authorList>
            <consortium name="RefSeq"/>
        </authorList>
    </citation>
    <scope>IDENTIFICATION</scope>
</reference>
<dbReference type="GO" id="GO:0046887">
    <property type="term" value="P:positive regulation of hormone secretion"/>
    <property type="evidence" value="ECO:0007669"/>
    <property type="project" value="TreeGrafter"/>
</dbReference>
<evidence type="ECO:0000313" key="9">
    <source>
        <dbReference type="RefSeq" id="XP_004398326.1"/>
    </source>
</evidence>
<evidence type="ECO:0000256" key="2">
    <source>
        <dbReference type="ARBA" id="ARBA00004613"/>
    </source>
</evidence>
<evidence type="ECO:0000256" key="1">
    <source>
        <dbReference type="ARBA" id="ARBA00004487"/>
    </source>
</evidence>
<evidence type="ECO:0000256" key="4">
    <source>
        <dbReference type="ARBA" id="ARBA00022525"/>
    </source>
</evidence>
<organism evidence="8 9">
    <name type="scientific">Odobenus rosmarus divergens</name>
    <name type="common">Pacific walrus</name>
    <dbReference type="NCBI Taxonomy" id="9708"/>
    <lineage>
        <taxon>Eukaryota</taxon>
        <taxon>Metazoa</taxon>
        <taxon>Chordata</taxon>
        <taxon>Craniata</taxon>
        <taxon>Vertebrata</taxon>
        <taxon>Euteleostomi</taxon>
        <taxon>Mammalia</taxon>
        <taxon>Eutheria</taxon>
        <taxon>Laurasiatheria</taxon>
        <taxon>Carnivora</taxon>
        <taxon>Caniformia</taxon>
        <taxon>Pinnipedia</taxon>
        <taxon>Odobenidae</taxon>
        <taxon>Odobenus</taxon>
    </lineage>
</organism>
<keyword evidence="5" id="KW-0027">Amidation</keyword>
<evidence type="ECO:0000256" key="7">
    <source>
        <dbReference type="SAM" id="SignalP"/>
    </source>
</evidence>
<evidence type="ECO:0000256" key="5">
    <source>
        <dbReference type="ARBA" id="ARBA00022815"/>
    </source>
</evidence>
<feature type="chain" id="PRO_5039244936" evidence="7">
    <location>
        <begin position="27"/>
        <end position="157"/>
    </location>
</feature>
<keyword evidence="8" id="KW-1185">Reference proteome</keyword>
<dbReference type="STRING" id="9708.A0A2U3VSQ1"/>
<proteinExistence type="inferred from homology"/>
<dbReference type="GO" id="GO:0005184">
    <property type="term" value="F:neuropeptide hormone activity"/>
    <property type="evidence" value="ECO:0007669"/>
    <property type="project" value="TreeGrafter"/>
</dbReference>
<dbReference type="InParanoid" id="A0A2U3VSQ1"/>
<comment type="similarity">
    <text evidence="3">Belongs to the bombesin/neuromedin-B/ranatensin family.</text>
</comment>
<keyword evidence="7" id="KW-0732">Signal</keyword>
<dbReference type="PANTHER" id="PTHR16866:SF3">
    <property type="entry name" value="NEUROMEDIN-B"/>
    <property type="match status" value="1"/>
</dbReference>
<protein>
    <submittedName>
        <fullName evidence="9">Neuromedin-B isoform 1</fullName>
    </submittedName>
</protein>
<feature type="region of interest" description="Disordered" evidence="6">
    <location>
        <begin position="138"/>
        <end position="157"/>
    </location>
</feature>
<keyword evidence="4" id="KW-0964">Secreted</keyword>
<name>A0A2U3VSQ1_ODORO</name>
<feature type="compositionally biased region" description="Polar residues" evidence="6">
    <location>
        <begin position="110"/>
        <end position="120"/>
    </location>
</feature>
<dbReference type="AlphaFoldDB" id="A0A2U3VSQ1"/>
<sequence length="157" mass="16771">MTLRAGGARLLAGLLLFALLAAGAAPLSWDPPEPRSRASKIRVHPRGNLWATGHFMGKKSLETPSPFLLGTAPHISLRDQRLQLSHDLPRILLLKKVLGMSLNGPAPHPQVSQAPTSGQGEAQPGLLLVPALGIRCDSPPPPRCDGPQKARDFRLSL</sequence>
<comment type="subcellular location">
    <subcellularLocation>
        <location evidence="1">Cell projection</location>
        <location evidence="1">Neuron projection</location>
    </subcellularLocation>
    <subcellularLocation>
        <location evidence="2">Secreted</location>
    </subcellularLocation>
</comment>
<dbReference type="GO" id="GO:0007218">
    <property type="term" value="P:neuropeptide signaling pathway"/>
    <property type="evidence" value="ECO:0007669"/>
    <property type="project" value="InterPro"/>
</dbReference>
<dbReference type="RefSeq" id="XP_004398326.1">
    <property type="nucleotide sequence ID" value="XM_004398269.1"/>
</dbReference>
<dbReference type="Proteomes" id="UP000245340">
    <property type="component" value="Unplaced"/>
</dbReference>
<evidence type="ECO:0000313" key="8">
    <source>
        <dbReference type="Proteomes" id="UP000245340"/>
    </source>
</evidence>
<dbReference type="PROSITE" id="PS00257">
    <property type="entry name" value="BOMBESIN"/>
    <property type="match status" value="1"/>
</dbReference>
<dbReference type="GO" id="GO:0031710">
    <property type="term" value="F:neuromedin B receptor binding"/>
    <property type="evidence" value="ECO:0007669"/>
    <property type="project" value="TreeGrafter"/>
</dbReference>
<feature type="compositionally biased region" description="Basic and acidic residues" evidence="6">
    <location>
        <begin position="146"/>
        <end position="157"/>
    </location>
</feature>
<evidence type="ECO:0000256" key="3">
    <source>
        <dbReference type="ARBA" id="ARBA00010012"/>
    </source>
</evidence>
<dbReference type="GO" id="GO:0005576">
    <property type="term" value="C:extracellular region"/>
    <property type="evidence" value="ECO:0007669"/>
    <property type="project" value="UniProtKB-SubCell"/>
</dbReference>
<dbReference type="GO" id="GO:0043005">
    <property type="term" value="C:neuron projection"/>
    <property type="evidence" value="ECO:0007669"/>
    <property type="project" value="UniProtKB-SubCell"/>
</dbReference>